<reference evidence="1" key="1">
    <citation type="submission" date="2021-06" db="EMBL/GenBank/DDBJ databases">
        <authorList>
            <person name="Kallberg Y."/>
            <person name="Tangrot J."/>
            <person name="Rosling A."/>
        </authorList>
    </citation>
    <scope>NUCLEOTIDE SEQUENCE</scope>
    <source>
        <strain evidence="1">UK204</strain>
    </source>
</reference>
<gene>
    <name evidence="1" type="ORF">FCALED_LOCUS10420</name>
</gene>
<comment type="caution">
    <text evidence="1">The sequence shown here is derived from an EMBL/GenBank/DDBJ whole genome shotgun (WGS) entry which is preliminary data.</text>
</comment>
<evidence type="ECO:0000313" key="1">
    <source>
        <dbReference type="EMBL" id="CAG8638085.1"/>
    </source>
</evidence>
<evidence type="ECO:0000313" key="2">
    <source>
        <dbReference type="Proteomes" id="UP000789570"/>
    </source>
</evidence>
<proteinExistence type="predicted"/>
<name>A0A9N9DJ06_9GLOM</name>
<dbReference type="EMBL" id="CAJVPQ010003816">
    <property type="protein sequence ID" value="CAG8638085.1"/>
    <property type="molecule type" value="Genomic_DNA"/>
</dbReference>
<accession>A0A9N9DJ06</accession>
<dbReference type="AlphaFoldDB" id="A0A9N9DJ06"/>
<dbReference type="Proteomes" id="UP000789570">
    <property type="component" value="Unassembled WGS sequence"/>
</dbReference>
<organism evidence="1 2">
    <name type="scientific">Funneliformis caledonium</name>
    <dbReference type="NCBI Taxonomy" id="1117310"/>
    <lineage>
        <taxon>Eukaryota</taxon>
        <taxon>Fungi</taxon>
        <taxon>Fungi incertae sedis</taxon>
        <taxon>Mucoromycota</taxon>
        <taxon>Glomeromycotina</taxon>
        <taxon>Glomeromycetes</taxon>
        <taxon>Glomerales</taxon>
        <taxon>Glomeraceae</taxon>
        <taxon>Funneliformis</taxon>
    </lineage>
</organism>
<feature type="non-terminal residue" evidence="1">
    <location>
        <position position="1"/>
    </location>
</feature>
<protein>
    <submittedName>
        <fullName evidence="1">12441_t:CDS:1</fullName>
    </submittedName>
</protein>
<sequence>SLSSDKHFLIYMPIPSTEKEIKKVQTVSITSPTVEVPTNQQ</sequence>
<keyword evidence="2" id="KW-1185">Reference proteome</keyword>